<evidence type="ECO:0000256" key="1">
    <source>
        <dbReference type="ARBA" id="ARBA00010617"/>
    </source>
</evidence>
<keyword evidence="2" id="KW-0408">Iron</keyword>
<dbReference type="PROSITE" id="PS00086">
    <property type="entry name" value="CYTOCHROME_P450"/>
    <property type="match status" value="1"/>
</dbReference>
<dbReference type="Proteomes" id="UP001139485">
    <property type="component" value="Unassembled WGS sequence"/>
</dbReference>
<dbReference type="PANTHER" id="PTHR46696">
    <property type="entry name" value="P450, PUTATIVE (EUROFUNG)-RELATED"/>
    <property type="match status" value="1"/>
</dbReference>
<dbReference type="EMBL" id="JAMOIL010000038">
    <property type="protein sequence ID" value="MCM0622524.1"/>
    <property type="molecule type" value="Genomic_DNA"/>
</dbReference>
<comment type="similarity">
    <text evidence="1 2">Belongs to the cytochrome P450 family.</text>
</comment>
<keyword evidence="2" id="KW-0560">Oxidoreductase</keyword>
<dbReference type="Pfam" id="PF00067">
    <property type="entry name" value="p450"/>
    <property type="match status" value="1"/>
</dbReference>
<dbReference type="GO" id="GO:0004497">
    <property type="term" value="F:monooxygenase activity"/>
    <property type="evidence" value="ECO:0007669"/>
    <property type="project" value="UniProtKB-KW"/>
</dbReference>
<dbReference type="PANTHER" id="PTHR46696:SF1">
    <property type="entry name" value="CYTOCHROME P450 YJIB-RELATED"/>
    <property type="match status" value="1"/>
</dbReference>
<dbReference type="InterPro" id="IPR036396">
    <property type="entry name" value="Cyt_P450_sf"/>
</dbReference>
<evidence type="ECO:0000256" key="2">
    <source>
        <dbReference type="RuleBase" id="RU000461"/>
    </source>
</evidence>
<dbReference type="Gene3D" id="1.10.630.10">
    <property type="entry name" value="Cytochrome P450"/>
    <property type="match status" value="1"/>
</dbReference>
<organism evidence="3 4">
    <name type="scientific">Nocardioides bruguierae</name>
    <dbReference type="NCBI Taxonomy" id="2945102"/>
    <lineage>
        <taxon>Bacteria</taxon>
        <taxon>Bacillati</taxon>
        <taxon>Actinomycetota</taxon>
        <taxon>Actinomycetes</taxon>
        <taxon>Propionibacteriales</taxon>
        <taxon>Nocardioidaceae</taxon>
        <taxon>Nocardioides</taxon>
    </lineage>
</organism>
<dbReference type="RefSeq" id="WP_250828732.1">
    <property type="nucleotide sequence ID" value="NZ_JAMOIL010000038.1"/>
</dbReference>
<accession>A0A9X2IHE6</accession>
<comment type="caution">
    <text evidence="3">The sequence shown here is derived from an EMBL/GenBank/DDBJ whole genome shotgun (WGS) entry which is preliminary data.</text>
</comment>
<keyword evidence="4" id="KW-1185">Reference proteome</keyword>
<dbReference type="GO" id="GO:0005506">
    <property type="term" value="F:iron ion binding"/>
    <property type="evidence" value="ECO:0007669"/>
    <property type="project" value="InterPro"/>
</dbReference>
<gene>
    <name evidence="3" type="ORF">M8330_19730</name>
</gene>
<dbReference type="InterPro" id="IPR002397">
    <property type="entry name" value="Cyt_P450_B"/>
</dbReference>
<reference evidence="3" key="1">
    <citation type="submission" date="2022-05" db="EMBL/GenBank/DDBJ databases">
        <authorList>
            <person name="Tuo L."/>
        </authorList>
    </citation>
    <scope>NUCLEOTIDE SEQUENCE</scope>
    <source>
        <strain evidence="3">BSK12Z-4</strain>
    </source>
</reference>
<sequence>MSVKYDPLSPRVIANPYPVYDALRRSDPVHWHEQMGAYVLTRHSDCQTVLRDHGTFARDARRVGAEIPDRFLQVQTDDPPNNAKLRSALRNLIGGEDAADSCAREASVLVQRLRETGDQPLEVMRQVVAPAALTVTCDLLGVPSPGVDEYMEIFDGITRAMDAKLDPDRSHAGISATLRLGGYMAEWMAQAANSSLVGQARDAGIACGAPPHYVENTLAAAFNAGFSTLYALTGEILLELCRPELLSALQACDYAVAADEFLRYSSPAQGTMRYVTKTHAFEGGVVERGQAVVVLFSAANRDASVFDRPHDIVLTRTPNRHLGFGWGAHVCAGTPLGKQWVQSLLRALGEVHIGLELTEAPTYMHSATLRNLESLRISARPRKGL</sequence>
<evidence type="ECO:0000313" key="3">
    <source>
        <dbReference type="EMBL" id="MCM0622524.1"/>
    </source>
</evidence>
<keyword evidence="2" id="KW-0479">Metal-binding</keyword>
<keyword evidence="2" id="KW-0349">Heme</keyword>
<protein>
    <submittedName>
        <fullName evidence="3">Cytochrome P450</fullName>
    </submittedName>
</protein>
<evidence type="ECO:0000313" key="4">
    <source>
        <dbReference type="Proteomes" id="UP001139485"/>
    </source>
</evidence>
<keyword evidence="2" id="KW-0503">Monooxygenase</keyword>
<dbReference type="GO" id="GO:0020037">
    <property type="term" value="F:heme binding"/>
    <property type="evidence" value="ECO:0007669"/>
    <property type="project" value="InterPro"/>
</dbReference>
<dbReference type="InterPro" id="IPR001128">
    <property type="entry name" value="Cyt_P450"/>
</dbReference>
<dbReference type="PRINTS" id="PR00359">
    <property type="entry name" value="BP450"/>
</dbReference>
<name>A0A9X2IHE6_9ACTN</name>
<dbReference type="AlphaFoldDB" id="A0A9X2IHE6"/>
<proteinExistence type="inferred from homology"/>
<dbReference type="GO" id="GO:0016705">
    <property type="term" value="F:oxidoreductase activity, acting on paired donors, with incorporation or reduction of molecular oxygen"/>
    <property type="evidence" value="ECO:0007669"/>
    <property type="project" value="InterPro"/>
</dbReference>
<dbReference type="InterPro" id="IPR017972">
    <property type="entry name" value="Cyt_P450_CS"/>
</dbReference>
<dbReference type="SUPFAM" id="SSF48264">
    <property type="entry name" value="Cytochrome P450"/>
    <property type="match status" value="1"/>
</dbReference>